<evidence type="ECO:0000259" key="16">
    <source>
        <dbReference type="PROSITE" id="PS51873"/>
    </source>
</evidence>
<sequence length="383" mass="43785">MRSKKAKKPKPEEKVSQSHIEIVNIEDDELCFTPKRSSKFNSISVDENRNLQSIKESIKASLLKSTGNFIDLSDETHSEDDEEVRVLRFQPPNTTFGKRKEPFSSPSVTEVGESSNSNSKKDPSFLCEICAEPKSRSESFGIKDCSHSYCTECMIKYVASKLQENVTFIKCPVPDCKGLLEPEYCRPILPPEVFERWGSALCEAVILGSEKFYCPFKDCSGMLIDDGKEVVRESECPNCWRMFCAQCKVPWHAGIDCAEFQKLNKDERAKEDIMLRKLAQNKEWKRCPKCRFYVEKSEGCMFMNCSSYGVLYLFSAKSSTLFMFGSASTDQLEVFAPAYLYCITVRKPWRMGRLIAGSVCLIKSLYVLRRMIIQNKNSVFCRL</sequence>
<dbReference type="PANTHER" id="PTHR11685">
    <property type="entry name" value="RBR FAMILY RING FINGER AND IBR DOMAIN-CONTAINING"/>
    <property type="match status" value="1"/>
</dbReference>
<keyword evidence="10 13" id="KW-0863">Zinc-finger</keyword>
<evidence type="ECO:0000256" key="8">
    <source>
        <dbReference type="ARBA" id="ARBA00022723"/>
    </source>
</evidence>
<evidence type="ECO:0000256" key="4">
    <source>
        <dbReference type="ARBA" id="ARBA00004906"/>
    </source>
</evidence>
<evidence type="ECO:0000259" key="15">
    <source>
        <dbReference type="PROSITE" id="PS50089"/>
    </source>
</evidence>
<dbReference type="STRING" id="74649.A0A2P6RKZ3"/>
<dbReference type="PROSITE" id="PS51873">
    <property type="entry name" value="TRIAD"/>
    <property type="match status" value="1"/>
</dbReference>
<comment type="pathway">
    <text evidence="4">Protein modification; protein ubiquitination.</text>
</comment>
<dbReference type="SMART" id="SM00647">
    <property type="entry name" value="IBR"/>
    <property type="match status" value="1"/>
</dbReference>
<feature type="domain" description="RING-type" evidence="15">
    <location>
        <begin position="127"/>
        <end position="173"/>
    </location>
</feature>
<evidence type="ECO:0000256" key="14">
    <source>
        <dbReference type="SAM" id="MobiDB-lite"/>
    </source>
</evidence>
<keyword evidence="12" id="KW-0862">Zinc</keyword>
<name>A0A2P6RKZ3_ROSCH</name>
<evidence type="ECO:0000256" key="7">
    <source>
        <dbReference type="ARBA" id="ARBA00022679"/>
    </source>
</evidence>
<evidence type="ECO:0000256" key="10">
    <source>
        <dbReference type="ARBA" id="ARBA00022771"/>
    </source>
</evidence>
<feature type="domain" description="RING-type" evidence="16">
    <location>
        <begin position="123"/>
        <end position="342"/>
    </location>
</feature>
<evidence type="ECO:0000256" key="11">
    <source>
        <dbReference type="ARBA" id="ARBA00022786"/>
    </source>
</evidence>
<proteinExistence type="inferred from homology"/>
<keyword evidence="18" id="KW-1185">Reference proteome</keyword>
<dbReference type="SUPFAM" id="SSF57850">
    <property type="entry name" value="RING/U-box"/>
    <property type="match status" value="3"/>
</dbReference>
<accession>A0A2P6RKZ3</accession>
<dbReference type="CDD" id="cd22582">
    <property type="entry name" value="BRcat_RBR_unk"/>
    <property type="match status" value="1"/>
</dbReference>
<keyword evidence="7" id="KW-0808">Transferase</keyword>
<protein>
    <recommendedName>
        <fullName evidence="6">RBR-type E3 ubiquitin transferase</fullName>
        <ecNumber evidence="6">2.3.2.31</ecNumber>
    </recommendedName>
</protein>
<comment type="similarity">
    <text evidence="5">Belongs to the RBR family. Ariadne subfamily.</text>
</comment>
<evidence type="ECO:0000256" key="2">
    <source>
        <dbReference type="ARBA" id="ARBA00001947"/>
    </source>
</evidence>
<dbReference type="FunFam" id="3.30.40.10:FF:000230">
    <property type="entry name" value="RBR-type E3 ubiquitin transferase"/>
    <property type="match status" value="1"/>
</dbReference>
<comment type="catalytic activity">
    <reaction evidence="1">
        <text>[E2 ubiquitin-conjugating enzyme]-S-ubiquitinyl-L-cysteine + [acceptor protein]-L-lysine = [E2 ubiquitin-conjugating enzyme]-L-cysteine + [acceptor protein]-N(6)-ubiquitinyl-L-lysine.</text>
        <dbReference type="EC" id="2.3.2.31"/>
    </reaction>
</comment>
<dbReference type="InterPro" id="IPR013083">
    <property type="entry name" value="Znf_RING/FYVE/PHD"/>
</dbReference>
<dbReference type="Gramene" id="PRQ47102">
    <property type="protein sequence ID" value="PRQ47102"/>
    <property type="gene ID" value="RchiOBHm_Chr2g0096051"/>
</dbReference>
<dbReference type="InterPro" id="IPR017907">
    <property type="entry name" value="Znf_RING_CS"/>
</dbReference>
<dbReference type="AlphaFoldDB" id="A0A2P6RKZ3"/>
<organism evidence="17 18">
    <name type="scientific">Rosa chinensis</name>
    <name type="common">China rose</name>
    <dbReference type="NCBI Taxonomy" id="74649"/>
    <lineage>
        <taxon>Eukaryota</taxon>
        <taxon>Viridiplantae</taxon>
        <taxon>Streptophyta</taxon>
        <taxon>Embryophyta</taxon>
        <taxon>Tracheophyta</taxon>
        <taxon>Spermatophyta</taxon>
        <taxon>Magnoliopsida</taxon>
        <taxon>eudicotyledons</taxon>
        <taxon>Gunneridae</taxon>
        <taxon>Pentapetalae</taxon>
        <taxon>rosids</taxon>
        <taxon>fabids</taxon>
        <taxon>Rosales</taxon>
        <taxon>Rosaceae</taxon>
        <taxon>Rosoideae</taxon>
        <taxon>Rosoideae incertae sedis</taxon>
        <taxon>Rosa</taxon>
    </lineage>
</organism>
<dbReference type="InterPro" id="IPR031127">
    <property type="entry name" value="E3_UB_ligase_RBR"/>
</dbReference>
<evidence type="ECO:0000256" key="1">
    <source>
        <dbReference type="ARBA" id="ARBA00001798"/>
    </source>
</evidence>
<dbReference type="InterPro" id="IPR002867">
    <property type="entry name" value="IBR_dom"/>
</dbReference>
<feature type="compositionally biased region" description="Polar residues" evidence="14">
    <location>
        <begin position="104"/>
        <end position="118"/>
    </location>
</feature>
<keyword evidence="9" id="KW-0677">Repeat</keyword>
<dbReference type="PROSITE" id="PS00518">
    <property type="entry name" value="ZF_RING_1"/>
    <property type="match status" value="1"/>
</dbReference>
<evidence type="ECO:0000256" key="9">
    <source>
        <dbReference type="ARBA" id="ARBA00022737"/>
    </source>
</evidence>
<keyword evidence="8" id="KW-0479">Metal-binding</keyword>
<dbReference type="GO" id="GO:0061630">
    <property type="term" value="F:ubiquitin protein ligase activity"/>
    <property type="evidence" value="ECO:0007669"/>
    <property type="project" value="UniProtKB-EC"/>
</dbReference>
<evidence type="ECO:0000313" key="17">
    <source>
        <dbReference type="EMBL" id="PRQ47102.1"/>
    </source>
</evidence>
<reference evidence="17 18" key="1">
    <citation type="journal article" date="2018" name="Nat. Genet.">
        <title>The Rosa genome provides new insights in the design of modern roses.</title>
        <authorList>
            <person name="Bendahmane M."/>
        </authorList>
    </citation>
    <scope>NUCLEOTIDE SEQUENCE [LARGE SCALE GENOMIC DNA]</scope>
    <source>
        <strain evidence="18">cv. Old Blush</strain>
    </source>
</reference>
<dbReference type="EC" id="2.3.2.31" evidence="6"/>
<dbReference type="GO" id="GO:0016567">
    <property type="term" value="P:protein ubiquitination"/>
    <property type="evidence" value="ECO:0007669"/>
    <property type="project" value="UniProtKB-UniPathway"/>
</dbReference>
<evidence type="ECO:0000256" key="12">
    <source>
        <dbReference type="ARBA" id="ARBA00022833"/>
    </source>
</evidence>
<dbReference type="Gene3D" id="1.20.120.1750">
    <property type="match status" value="1"/>
</dbReference>
<dbReference type="UniPathway" id="UPA00143"/>
<dbReference type="InterPro" id="IPR044066">
    <property type="entry name" value="TRIAD_supradom"/>
</dbReference>
<dbReference type="PROSITE" id="PS50089">
    <property type="entry name" value="ZF_RING_2"/>
    <property type="match status" value="1"/>
</dbReference>
<dbReference type="InterPro" id="IPR001841">
    <property type="entry name" value="Znf_RING"/>
</dbReference>
<dbReference type="EMBL" id="PDCK01000040">
    <property type="protein sequence ID" value="PRQ47102.1"/>
    <property type="molecule type" value="Genomic_DNA"/>
</dbReference>
<feature type="region of interest" description="Disordered" evidence="14">
    <location>
        <begin position="92"/>
        <end position="122"/>
    </location>
</feature>
<evidence type="ECO:0000256" key="6">
    <source>
        <dbReference type="ARBA" id="ARBA00012251"/>
    </source>
</evidence>
<evidence type="ECO:0000256" key="13">
    <source>
        <dbReference type="PROSITE-ProRule" id="PRU00175"/>
    </source>
</evidence>
<dbReference type="GO" id="GO:0008270">
    <property type="term" value="F:zinc ion binding"/>
    <property type="evidence" value="ECO:0007669"/>
    <property type="project" value="UniProtKB-KW"/>
</dbReference>
<evidence type="ECO:0000256" key="5">
    <source>
        <dbReference type="ARBA" id="ARBA00005884"/>
    </source>
</evidence>
<evidence type="ECO:0000313" key="18">
    <source>
        <dbReference type="Proteomes" id="UP000238479"/>
    </source>
</evidence>
<gene>
    <name evidence="17" type="ORF">RchiOBHm_Chr2g0096051</name>
</gene>
<dbReference type="Pfam" id="PF01485">
    <property type="entry name" value="IBR"/>
    <property type="match status" value="1"/>
</dbReference>
<keyword evidence="11" id="KW-0833">Ubl conjugation pathway</keyword>
<dbReference type="OMA" id="AYLYCIT"/>
<comment type="caution">
    <text evidence="17">The sequence shown here is derived from an EMBL/GenBank/DDBJ whole genome shotgun (WGS) entry which is preliminary data.</text>
</comment>
<comment type="function">
    <text evidence="3">Might act as an E3 ubiquitin-protein ligase, or as part of E3 complex, which accepts ubiquitin from specific E2 ubiquitin-conjugating enzymes and then transfers it to substrates.</text>
</comment>
<dbReference type="Proteomes" id="UP000238479">
    <property type="component" value="Chromosome 2"/>
</dbReference>
<comment type="cofactor">
    <cofactor evidence="2">
        <name>Zn(2+)</name>
        <dbReference type="ChEBI" id="CHEBI:29105"/>
    </cofactor>
</comment>
<evidence type="ECO:0000256" key="3">
    <source>
        <dbReference type="ARBA" id="ARBA00003976"/>
    </source>
</evidence>
<dbReference type="Gene3D" id="3.30.40.10">
    <property type="entry name" value="Zinc/RING finger domain, C3HC4 (zinc finger)"/>
    <property type="match status" value="1"/>
</dbReference>